<comment type="subcellular location">
    <subcellularLocation>
        <location evidence="1">Endoplasmic reticulum membrane</location>
        <topology evidence="1">Single-pass type II membrane protein</topology>
    </subcellularLocation>
</comment>
<evidence type="ECO:0000256" key="13">
    <source>
        <dbReference type="SAM" id="Phobius"/>
    </source>
</evidence>
<dbReference type="GO" id="GO:0015031">
    <property type="term" value="P:protein transport"/>
    <property type="evidence" value="ECO:0007669"/>
    <property type="project" value="UniProtKB-KW"/>
</dbReference>
<dbReference type="PROSITE" id="PS50082">
    <property type="entry name" value="WD_REPEATS_2"/>
    <property type="match status" value="1"/>
</dbReference>
<dbReference type="GO" id="GO:0005789">
    <property type="term" value="C:endoplasmic reticulum membrane"/>
    <property type="evidence" value="ECO:0007669"/>
    <property type="project" value="UniProtKB-SubCell"/>
</dbReference>
<keyword evidence="6" id="KW-0256">Endoplasmic reticulum</keyword>
<evidence type="ECO:0000256" key="4">
    <source>
        <dbReference type="ARBA" id="ARBA00022692"/>
    </source>
</evidence>
<evidence type="ECO:0000256" key="10">
    <source>
        <dbReference type="ARBA" id="ARBA00023136"/>
    </source>
</evidence>
<keyword evidence="5" id="KW-0677">Repeat</keyword>
<dbReference type="PANTHER" id="PTHR23284">
    <property type="entry name" value="PROLACTIN REGULATORY ELEMENT BINDING PROTEIN"/>
    <property type="match status" value="1"/>
</dbReference>
<evidence type="ECO:0000256" key="7">
    <source>
        <dbReference type="ARBA" id="ARBA00022892"/>
    </source>
</evidence>
<dbReference type="PANTHER" id="PTHR23284:SF0">
    <property type="entry name" value="PROLACTIN REGULATORY ELEMENT-BINDING PROTEIN"/>
    <property type="match status" value="1"/>
</dbReference>
<dbReference type="GO" id="GO:0003400">
    <property type="term" value="P:regulation of COPII vesicle coating"/>
    <property type="evidence" value="ECO:0007669"/>
    <property type="project" value="TreeGrafter"/>
</dbReference>
<evidence type="ECO:0000256" key="3">
    <source>
        <dbReference type="ARBA" id="ARBA00022574"/>
    </source>
</evidence>
<evidence type="ECO:0000313" key="14">
    <source>
        <dbReference type="EMBL" id="KAJ3575159.1"/>
    </source>
</evidence>
<dbReference type="InterPro" id="IPR045260">
    <property type="entry name" value="Sec12-like"/>
</dbReference>
<evidence type="ECO:0000256" key="8">
    <source>
        <dbReference type="ARBA" id="ARBA00022927"/>
    </source>
</evidence>
<keyword evidence="8" id="KW-0653">Protein transport</keyword>
<accession>A0AAD5YUZ9</accession>
<dbReference type="InterPro" id="IPR001680">
    <property type="entry name" value="WD40_rpt"/>
</dbReference>
<evidence type="ECO:0000256" key="11">
    <source>
        <dbReference type="PROSITE-ProRule" id="PRU00221"/>
    </source>
</evidence>
<evidence type="ECO:0008006" key="16">
    <source>
        <dbReference type="Google" id="ProtNLM"/>
    </source>
</evidence>
<evidence type="ECO:0000256" key="5">
    <source>
        <dbReference type="ARBA" id="ARBA00022737"/>
    </source>
</evidence>
<dbReference type="EMBL" id="JANIEX010000045">
    <property type="protein sequence ID" value="KAJ3575159.1"/>
    <property type="molecule type" value="Genomic_DNA"/>
</dbReference>
<evidence type="ECO:0000256" key="2">
    <source>
        <dbReference type="ARBA" id="ARBA00022448"/>
    </source>
</evidence>
<evidence type="ECO:0000256" key="12">
    <source>
        <dbReference type="SAM" id="MobiDB-lite"/>
    </source>
</evidence>
<evidence type="ECO:0000256" key="9">
    <source>
        <dbReference type="ARBA" id="ARBA00022989"/>
    </source>
</evidence>
<dbReference type="Gene3D" id="2.130.10.10">
    <property type="entry name" value="YVTN repeat-like/Quinoprotein amine dehydrogenase"/>
    <property type="match status" value="2"/>
</dbReference>
<dbReference type="InterPro" id="IPR036322">
    <property type="entry name" value="WD40_repeat_dom_sf"/>
</dbReference>
<feature type="transmembrane region" description="Helical" evidence="13">
    <location>
        <begin position="328"/>
        <end position="350"/>
    </location>
</feature>
<dbReference type="Pfam" id="PF00400">
    <property type="entry name" value="WD40"/>
    <property type="match status" value="1"/>
</dbReference>
<keyword evidence="7" id="KW-0931">ER-Golgi transport</keyword>
<keyword evidence="3 11" id="KW-0853">WD repeat</keyword>
<evidence type="ECO:0000256" key="1">
    <source>
        <dbReference type="ARBA" id="ARBA00004648"/>
    </source>
</evidence>
<comment type="caution">
    <text evidence="14">The sequence shown here is derived from an EMBL/GenBank/DDBJ whole genome shotgun (WGS) entry which is preliminary data.</text>
</comment>
<keyword evidence="9 13" id="KW-1133">Transmembrane helix</keyword>
<keyword evidence="15" id="KW-1185">Reference proteome</keyword>
<dbReference type="SMART" id="SM00320">
    <property type="entry name" value="WD40"/>
    <property type="match status" value="4"/>
</dbReference>
<dbReference type="AlphaFoldDB" id="A0AAD5YUZ9"/>
<sequence>MRPRHTQHSLTNFPIHSAAFVASDRLVVGGGGGSTKSGIKNKLRLYSIGSDRSIELKNEIEIEDAPTSMSADLKASSRHPLAKVTTFSPDCKLVAVAGCHNLSILSFPNLEPAASSIQLEKEISDATFSSTGETLVVATTHNLHVYSIKSRPETSSSKKNRSKNKAGSSTGKMGTLELLQAIELPSSLGGSGACTFRSARYHPSNDSVMYTVINTSPPRERGRKTPARQGYVLKWNTQTWTVEKQKKVGDKALTAFDVSLDGRFLGYGSSDLSIGILDPKTLTPLCTVLKAHEFPPTAVKFDPTTRVIASGSVDNTLRIVTIPEVVGGFSWTIVILALVTALIVLIAIAMQGKRLGW</sequence>
<dbReference type="GO" id="GO:0006888">
    <property type="term" value="P:endoplasmic reticulum to Golgi vesicle-mediated transport"/>
    <property type="evidence" value="ECO:0007669"/>
    <property type="project" value="TreeGrafter"/>
</dbReference>
<dbReference type="SUPFAM" id="SSF50978">
    <property type="entry name" value="WD40 repeat-like"/>
    <property type="match status" value="1"/>
</dbReference>
<feature type="region of interest" description="Disordered" evidence="12">
    <location>
        <begin position="147"/>
        <end position="171"/>
    </location>
</feature>
<feature type="repeat" description="WD" evidence="11">
    <location>
        <begin position="289"/>
        <end position="319"/>
    </location>
</feature>
<name>A0AAD5YUZ9_9AGAR</name>
<gene>
    <name evidence="14" type="ORF">NP233_g1273</name>
</gene>
<dbReference type="GO" id="GO:0005085">
    <property type="term" value="F:guanyl-nucleotide exchange factor activity"/>
    <property type="evidence" value="ECO:0007669"/>
    <property type="project" value="InterPro"/>
</dbReference>
<keyword evidence="10 13" id="KW-0472">Membrane</keyword>
<dbReference type="InterPro" id="IPR015943">
    <property type="entry name" value="WD40/YVTN_repeat-like_dom_sf"/>
</dbReference>
<reference evidence="14" key="1">
    <citation type="submission" date="2022-07" db="EMBL/GenBank/DDBJ databases">
        <title>Genome Sequence of Leucocoprinus birnbaumii.</title>
        <authorList>
            <person name="Buettner E."/>
        </authorList>
    </citation>
    <scope>NUCLEOTIDE SEQUENCE</scope>
    <source>
        <strain evidence="14">VT141</strain>
    </source>
</reference>
<dbReference type="Proteomes" id="UP001213000">
    <property type="component" value="Unassembled WGS sequence"/>
</dbReference>
<evidence type="ECO:0000256" key="6">
    <source>
        <dbReference type="ARBA" id="ARBA00022824"/>
    </source>
</evidence>
<evidence type="ECO:0000313" key="15">
    <source>
        <dbReference type="Proteomes" id="UP001213000"/>
    </source>
</evidence>
<protein>
    <recommendedName>
        <fullName evidence="16">WD40 repeat-like protein</fullName>
    </recommendedName>
</protein>
<keyword evidence="2" id="KW-0813">Transport</keyword>
<organism evidence="14 15">
    <name type="scientific">Leucocoprinus birnbaumii</name>
    <dbReference type="NCBI Taxonomy" id="56174"/>
    <lineage>
        <taxon>Eukaryota</taxon>
        <taxon>Fungi</taxon>
        <taxon>Dikarya</taxon>
        <taxon>Basidiomycota</taxon>
        <taxon>Agaricomycotina</taxon>
        <taxon>Agaricomycetes</taxon>
        <taxon>Agaricomycetidae</taxon>
        <taxon>Agaricales</taxon>
        <taxon>Agaricineae</taxon>
        <taxon>Agaricaceae</taxon>
        <taxon>Leucocoprinus</taxon>
    </lineage>
</organism>
<keyword evidence="4 13" id="KW-0812">Transmembrane</keyword>
<proteinExistence type="predicted"/>